<dbReference type="InterPro" id="IPR036427">
    <property type="entry name" value="Bromodomain-like_sf"/>
</dbReference>
<evidence type="ECO:0000256" key="6">
    <source>
        <dbReference type="ARBA" id="ARBA00023163"/>
    </source>
</evidence>
<feature type="compositionally biased region" description="Basic residues" evidence="9">
    <location>
        <begin position="92"/>
        <end position="106"/>
    </location>
</feature>
<reference evidence="13" key="1">
    <citation type="submission" date="2016-06" db="UniProtKB">
        <authorList>
            <consortium name="WormBaseParasite"/>
        </authorList>
    </citation>
    <scope>IDENTIFICATION</scope>
</reference>
<reference evidence="11 12" key="2">
    <citation type="submission" date="2018-11" db="EMBL/GenBank/DDBJ databases">
        <authorList>
            <consortium name="Pathogen Informatics"/>
        </authorList>
    </citation>
    <scope>NUCLEOTIDE SEQUENCE [LARGE SCALE GENOMIC DNA]</scope>
</reference>
<dbReference type="SMART" id="SM00297">
    <property type="entry name" value="BROMO"/>
    <property type="match status" value="1"/>
</dbReference>
<dbReference type="InterPro" id="IPR018359">
    <property type="entry name" value="Bromodomain_CS"/>
</dbReference>
<keyword evidence="3" id="KW-0156">Chromatin regulator</keyword>
<evidence type="ECO:0000256" key="1">
    <source>
        <dbReference type="ARBA" id="ARBA00004123"/>
    </source>
</evidence>
<feature type="compositionally biased region" description="Acidic residues" evidence="9">
    <location>
        <begin position="79"/>
        <end position="89"/>
    </location>
</feature>
<feature type="region of interest" description="Disordered" evidence="9">
    <location>
        <begin position="74"/>
        <end position="124"/>
    </location>
</feature>
<dbReference type="Proteomes" id="UP000271098">
    <property type="component" value="Unassembled WGS sequence"/>
</dbReference>
<dbReference type="Pfam" id="PF14619">
    <property type="entry name" value="SnAC"/>
    <property type="match status" value="1"/>
</dbReference>
<evidence type="ECO:0000313" key="13">
    <source>
        <dbReference type="WBParaSite" id="GPUH_0000879701-mRNA-1"/>
    </source>
</evidence>
<dbReference type="GO" id="GO:0006368">
    <property type="term" value="P:transcription elongation by RNA polymerase II"/>
    <property type="evidence" value="ECO:0007669"/>
    <property type="project" value="TreeGrafter"/>
</dbReference>
<keyword evidence="2" id="KW-0677">Repeat</keyword>
<dbReference type="GO" id="GO:0006338">
    <property type="term" value="P:chromatin remodeling"/>
    <property type="evidence" value="ECO:0007669"/>
    <property type="project" value="InterPro"/>
</dbReference>
<accession>A0A183DJ96</accession>
<dbReference type="WBParaSite" id="GPUH_0000879701-mRNA-1">
    <property type="protein sequence ID" value="GPUH_0000879701-mRNA-1"/>
    <property type="gene ID" value="GPUH_0000879701"/>
</dbReference>
<evidence type="ECO:0000256" key="9">
    <source>
        <dbReference type="SAM" id="MobiDB-lite"/>
    </source>
</evidence>
<evidence type="ECO:0000256" key="4">
    <source>
        <dbReference type="ARBA" id="ARBA00023015"/>
    </source>
</evidence>
<dbReference type="OrthoDB" id="784962at2759"/>
<dbReference type="InterPro" id="IPR037382">
    <property type="entry name" value="Rsc/polybromo"/>
</dbReference>
<evidence type="ECO:0000259" key="10">
    <source>
        <dbReference type="PROSITE" id="PS50014"/>
    </source>
</evidence>
<feature type="compositionally biased region" description="Basic and acidic residues" evidence="9">
    <location>
        <begin position="1"/>
        <end position="21"/>
    </location>
</feature>
<keyword evidence="4" id="KW-0805">Transcription regulation</keyword>
<protein>
    <submittedName>
        <fullName evidence="13">Bromo domain-containing protein</fullName>
    </submittedName>
</protein>
<evidence type="ECO:0000256" key="2">
    <source>
        <dbReference type="ARBA" id="ARBA00022737"/>
    </source>
</evidence>
<dbReference type="GO" id="GO:0003682">
    <property type="term" value="F:chromatin binding"/>
    <property type="evidence" value="ECO:0007669"/>
    <property type="project" value="TreeGrafter"/>
</dbReference>
<dbReference type="SUPFAM" id="SSF47370">
    <property type="entry name" value="Bromodomain"/>
    <property type="match status" value="1"/>
</dbReference>
<dbReference type="Gene3D" id="1.20.920.10">
    <property type="entry name" value="Bromodomain-like"/>
    <property type="match status" value="1"/>
</dbReference>
<keyword evidence="7" id="KW-0539">Nucleus</keyword>
<evidence type="ECO:0000256" key="7">
    <source>
        <dbReference type="ARBA" id="ARBA00023242"/>
    </source>
</evidence>
<keyword evidence="6" id="KW-0804">Transcription</keyword>
<dbReference type="InterPro" id="IPR029295">
    <property type="entry name" value="SnAC"/>
</dbReference>
<evidence type="ECO:0000256" key="3">
    <source>
        <dbReference type="ARBA" id="ARBA00022853"/>
    </source>
</evidence>
<proteinExistence type="predicted"/>
<evidence type="ECO:0000256" key="8">
    <source>
        <dbReference type="PROSITE-ProRule" id="PRU00035"/>
    </source>
</evidence>
<dbReference type="EMBL" id="UYRT01026550">
    <property type="protein sequence ID" value="VDK65259.1"/>
    <property type="molecule type" value="Genomic_DNA"/>
</dbReference>
<organism evidence="13">
    <name type="scientific">Gongylonema pulchrum</name>
    <dbReference type="NCBI Taxonomy" id="637853"/>
    <lineage>
        <taxon>Eukaryota</taxon>
        <taxon>Metazoa</taxon>
        <taxon>Ecdysozoa</taxon>
        <taxon>Nematoda</taxon>
        <taxon>Chromadorea</taxon>
        <taxon>Rhabditida</taxon>
        <taxon>Spirurina</taxon>
        <taxon>Spiruromorpha</taxon>
        <taxon>Spiruroidea</taxon>
        <taxon>Gongylonematidae</taxon>
        <taxon>Gongylonema</taxon>
    </lineage>
</organism>
<name>A0A183DJ96_9BILA</name>
<dbReference type="PANTHER" id="PTHR16062">
    <property type="entry name" value="SWI/SNF-RELATED"/>
    <property type="match status" value="1"/>
</dbReference>
<evidence type="ECO:0000313" key="11">
    <source>
        <dbReference type="EMBL" id="VDK65259.1"/>
    </source>
</evidence>
<dbReference type="PANTHER" id="PTHR16062:SF19">
    <property type="entry name" value="PROTEIN POLYBROMO-1"/>
    <property type="match status" value="1"/>
</dbReference>
<sequence length="209" mass="24795">MDIDRRRQEAAEYRRKPRLIEDSEIPESIVKASQHFINEEKESQKEKFAFESIGRRKRKEVDYSQDLMSDRDWLRSIDEDVEDDDDDEAESRKKRRGRKERGKKRRYIGDDDDEPPKRKRASPEITSVLNKLHEALITFKTSSGKQLAGAFEQLPSRRELPDYYEIIEKPMDLNKVKRKIRDGKYRSVQDMGNDIRLLCANARKYNIDG</sequence>
<dbReference type="PROSITE" id="PS50014">
    <property type="entry name" value="BROMODOMAIN_2"/>
    <property type="match status" value="1"/>
</dbReference>
<dbReference type="PRINTS" id="PR00503">
    <property type="entry name" value="BROMODOMAIN"/>
</dbReference>
<comment type="subcellular location">
    <subcellularLocation>
        <location evidence="1">Nucleus</location>
    </subcellularLocation>
</comment>
<dbReference type="PROSITE" id="PS00633">
    <property type="entry name" value="BROMODOMAIN_1"/>
    <property type="match status" value="1"/>
</dbReference>
<dbReference type="SMART" id="SM01314">
    <property type="entry name" value="SnAC"/>
    <property type="match status" value="1"/>
</dbReference>
<dbReference type="GO" id="GO:0016586">
    <property type="term" value="C:RSC-type complex"/>
    <property type="evidence" value="ECO:0007669"/>
    <property type="project" value="InterPro"/>
</dbReference>
<gene>
    <name evidence="11" type="ORF">GPUH_LOCUS8787</name>
</gene>
<dbReference type="AlphaFoldDB" id="A0A183DJ96"/>
<dbReference type="Pfam" id="PF00439">
    <property type="entry name" value="Bromodomain"/>
    <property type="match status" value="1"/>
</dbReference>
<evidence type="ECO:0000313" key="12">
    <source>
        <dbReference type="Proteomes" id="UP000271098"/>
    </source>
</evidence>
<feature type="domain" description="Bromo" evidence="10">
    <location>
        <begin position="143"/>
        <end position="209"/>
    </location>
</feature>
<evidence type="ECO:0000256" key="5">
    <source>
        <dbReference type="ARBA" id="ARBA00023117"/>
    </source>
</evidence>
<keyword evidence="5 8" id="KW-0103">Bromodomain</keyword>
<dbReference type="GO" id="GO:0042393">
    <property type="term" value="F:histone binding"/>
    <property type="evidence" value="ECO:0007669"/>
    <property type="project" value="InterPro"/>
</dbReference>
<feature type="region of interest" description="Disordered" evidence="9">
    <location>
        <begin position="1"/>
        <end position="26"/>
    </location>
</feature>
<keyword evidence="12" id="KW-1185">Reference proteome</keyword>
<dbReference type="InterPro" id="IPR001487">
    <property type="entry name" value="Bromodomain"/>
</dbReference>